<evidence type="ECO:0000256" key="2">
    <source>
        <dbReference type="ARBA" id="ARBA00022980"/>
    </source>
</evidence>
<evidence type="ECO:0000256" key="5">
    <source>
        <dbReference type="HAMAP-Rule" id="MF_00362"/>
    </source>
</evidence>
<protein>
    <recommendedName>
        <fullName evidence="4 5">Large ribosomal subunit protein uL10</fullName>
    </recommendedName>
</protein>
<keyword evidence="2 5" id="KW-0689">Ribosomal protein</keyword>
<dbReference type="GO" id="GO:1990904">
    <property type="term" value="C:ribonucleoprotein complex"/>
    <property type="evidence" value="ECO:0007669"/>
    <property type="project" value="UniProtKB-KW"/>
</dbReference>
<organism evidence="6 7">
    <name type="scientific">Senegalimassilia faecalis</name>
    <dbReference type="NCBI Taxonomy" id="2509433"/>
    <lineage>
        <taxon>Bacteria</taxon>
        <taxon>Bacillati</taxon>
        <taxon>Actinomycetota</taxon>
        <taxon>Coriobacteriia</taxon>
        <taxon>Coriobacteriales</taxon>
        <taxon>Coriobacteriaceae</taxon>
        <taxon>Senegalimassilia</taxon>
    </lineage>
</organism>
<dbReference type="OrthoDB" id="3186107at2"/>
<dbReference type="AlphaFoldDB" id="A0A4V1QU53"/>
<dbReference type="RefSeq" id="WP_129425466.1">
    <property type="nucleotide sequence ID" value="NZ_SDPW01000001.1"/>
</dbReference>
<comment type="function">
    <text evidence="5">Forms part of the ribosomal stalk, playing a central role in the interaction of the ribosome with GTP-bound translation factors.</text>
</comment>
<comment type="subunit">
    <text evidence="5">Part of the ribosomal stalk of the 50S ribosomal subunit. The N-terminus interacts with L11 and the large rRNA to form the base of the stalk. The C-terminus forms an elongated spine to which L12 dimers bind in a sequential fashion forming a multimeric L10(L12)X complex.</text>
</comment>
<sequence>MPNAKNQSMLTAIKEDLEGAGAVWVVDACGLTVKEVEALRGAVREAGAAMKVYKNTVMRIALAESELPTLDDMLHGPSAFVFAGSDVAAAAKAVKEFAKTNENLQIKGGLMEGAAVSAEEVEAIASLPSREELYAHIAAAINGVAQGLATAINGVSRGLAQVTKAVADQKEAA</sequence>
<name>A0A4V1QU53_9ACTN</name>
<dbReference type="Pfam" id="PF00466">
    <property type="entry name" value="Ribosomal_L10"/>
    <property type="match status" value="1"/>
</dbReference>
<keyword evidence="3 5" id="KW-0687">Ribonucleoprotein</keyword>
<comment type="similarity">
    <text evidence="1 5">Belongs to the universal ribosomal protein uL10 family.</text>
</comment>
<evidence type="ECO:0000313" key="7">
    <source>
        <dbReference type="Proteomes" id="UP000293345"/>
    </source>
</evidence>
<dbReference type="GO" id="GO:0005840">
    <property type="term" value="C:ribosome"/>
    <property type="evidence" value="ECO:0007669"/>
    <property type="project" value="UniProtKB-KW"/>
</dbReference>
<reference evidence="6 7" key="1">
    <citation type="submission" date="2019-01" db="EMBL/GenBank/DDBJ databases">
        <title>Senegalimassilia sp. nov. KGMB04484 isolated human feces.</title>
        <authorList>
            <person name="Han K.-I."/>
            <person name="Kim J.-S."/>
            <person name="Lee K.C."/>
            <person name="Suh M.K."/>
            <person name="Eom M.K."/>
            <person name="Lee J.H."/>
            <person name="Park S.-H."/>
            <person name="Kang S.W."/>
            <person name="Park J.-E."/>
            <person name="Oh B.S."/>
            <person name="Yu S.Y."/>
            <person name="Choi S.-H."/>
            <person name="Lee D.H."/>
            <person name="Yoon H."/>
            <person name="Kim B.-Y."/>
            <person name="Lee J.H."/>
            <person name="Lee J.-S."/>
        </authorList>
    </citation>
    <scope>NUCLEOTIDE SEQUENCE [LARGE SCALE GENOMIC DNA]</scope>
    <source>
        <strain evidence="6 7">KGMB04484</strain>
    </source>
</reference>
<gene>
    <name evidence="5" type="primary">rplJ</name>
    <name evidence="6" type="ORF">ET524_09945</name>
</gene>
<dbReference type="Gene3D" id="3.30.70.1730">
    <property type="match status" value="1"/>
</dbReference>
<dbReference type="NCBIfam" id="NF000955">
    <property type="entry name" value="PRK00099.1-1"/>
    <property type="match status" value="1"/>
</dbReference>
<dbReference type="CDD" id="cd05797">
    <property type="entry name" value="Ribosomal_L10"/>
    <property type="match status" value="1"/>
</dbReference>
<dbReference type="Gene3D" id="6.10.250.290">
    <property type="match status" value="1"/>
</dbReference>
<dbReference type="GO" id="GO:0070180">
    <property type="term" value="F:large ribosomal subunit rRNA binding"/>
    <property type="evidence" value="ECO:0007669"/>
    <property type="project" value="UniProtKB-UniRule"/>
</dbReference>
<accession>A0A4V1QU53</accession>
<dbReference type="HAMAP" id="MF_00362">
    <property type="entry name" value="Ribosomal_uL10"/>
    <property type="match status" value="1"/>
</dbReference>
<evidence type="ECO:0000256" key="1">
    <source>
        <dbReference type="ARBA" id="ARBA00008889"/>
    </source>
</evidence>
<keyword evidence="7" id="KW-1185">Reference proteome</keyword>
<dbReference type="InterPro" id="IPR043141">
    <property type="entry name" value="Ribosomal_uL10-like_sf"/>
</dbReference>
<dbReference type="Proteomes" id="UP000293345">
    <property type="component" value="Unassembled WGS sequence"/>
</dbReference>
<evidence type="ECO:0000256" key="3">
    <source>
        <dbReference type="ARBA" id="ARBA00023274"/>
    </source>
</evidence>
<dbReference type="EMBL" id="SDPW01000001">
    <property type="protein sequence ID" value="RXZ54767.1"/>
    <property type="molecule type" value="Genomic_DNA"/>
</dbReference>
<keyword evidence="5" id="KW-0699">rRNA-binding</keyword>
<evidence type="ECO:0000256" key="4">
    <source>
        <dbReference type="ARBA" id="ARBA00035202"/>
    </source>
</evidence>
<comment type="caution">
    <text evidence="6">The sequence shown here is derived from an EMBL/GenBank/DDBJ whole genome shotgun (WGS) entry which is preliminary data.</text>
</comment>
<dbReference type="GO" id="GO:0006412">
    <property type="term" value="P:translation"/>
    <property type="evidence" value="ECO:0007669"/>
    <property type="project" value="UniProtKB-UniRule"/>
</dbReference>
<dbReference type="SUPFAM" id="SSF160369">
    <property type="entry name" value="Ribosomal protein L10-like"/>
    <property type="match status" value="1"/>
</dbReference>
<proteinExistence type="inferred from homology"/>
<dbReference type="InterPro" id="IPR001790">
    <property type="entry name" value="Ribosomal_uL10"/>
</dbReference>
<dbReference type="PANTHER" id="PTHR11560">
    <property type="entry name" value="39S RIBOSOMAL PROTEIN L10, MITOCHONDRIAL"/>
    <property type="match status" value="1"/>
</dbReference>
<evidence type="ECO:0000313" key="6">
    <source>
        <dbReference type="EMBL" id="RXZ54767.1"/>
    </source>
</evidence>
<dbReference type="InterPro" id="IPR022973">
    <property type="entry name" value="Ribosomal_uL10_bac"/>
</dbReference>
<dbReference type="InterPro" id="IPR047865">
    <property type="entry name" value="Ribosomal_uL10_bac_type"/>
</dbReference>
<keyword evidence="5" id="KW-0694">RNA-binding</keyword>